<reference evidence="1 2" key="1">
    <citation type="submission" date="2020-08" db="EMBL/GenBank/DDBJ databases">
        <authorList>
            <person name="Newling K."/>
            <person name="Davey J."/>
            <person name="Forrester S."/>
        </authorList>
    </citation>
    <scope>NUCLEOTIDE SEQUENCE [LARGE SCALE GENOMIC DNA]</scope>
    <source>
        <strain evidence="2">Crithidia deanei Carvalho (ATCC PRA-265)</strain>
    </source>
</reference>
<organism evidence="1 2">
    <name type="scientific">Angomonas deanei</name>
    <dbReference type="NCBI Taxonomy" id="59799"/>
    <lineage>
        <taxon>Eukaryota</taxon>
        <taxon>Discoba</taxon>
        <taxon>Euglenozoa</taxon>
        <taxon>Kinetoplastea</taxon>
        <taxon>Metakinetoplastina</taxon>
        <taxon>Trypanosomatida</taxon>
        <taxon>Trypanosomatidae</taxon>
        <taxon>Strigomonadinae</taxon>
        <taxon>Angomonas</taxon>
    </lineage>
</organism>
<name>A0A7G2C3F5_9TRYP</name>
<gene>
    <name evidence="1" type="ORF">ADEAN_000168100</name>
</gene>
<evidence type="ECO:0000313" key="2">
    <source>
        <dbReference type="Proteomes" id="UP000515908"/>
    </source>
</evidence>
<protein>
    <submittedName>
        <fullName evidence="1">Uncharacterized protein</fullName>
    </submittedName>
</protein>
<dbReference type="EMBL" id="LR877147">
    <property type="protein sequence ID" value="CAD2214236.1"/>
    <property type="molecule type" value="Genomic_DNA"/>
</dbReference>
<keyword evidence="2" id="KW-1185">Reference proteome</keyword>
<dbReference type="AlphaFoldDB" id="A0A7G2C3F5"/>
<sequence length="139" mass="15995">MTSQRMCELECKEMVHRTTLVCDEASDFQRLISLYIASRHGTWGFSQENTAPEQFCKFCGRNQADAVEEEELHKVQVDVRGNRMETPLCGLDELYSDKGCRYTAEVLEMMRRREEYHKNISPVLERIAAASQGIQSAII</sequence>
<accession>A0A7G2C3F5</accession>
<dbReference type="Proteomes" id="UP000515908">
    <property type="component" value="Chromosome 03"/>
</dbReference>
<dbReference type="VEuPathDB" id="TriTrypDB:ADEAN_000168100"/>
<proteinExistence type="predicted"/>
<evidence type="ECO:0000313" key="1">
    <source>
        <dbReference type="EMBL" id="CAD2214236.1"/>
    </source>
</evidence>